<evidence type="ECO:0000256" key="1">
    <source>
        <dbReference type="ARBA" id="ARBA00004953"/>
    </source>
</evidence>
<reference evidence="9 10" key="1">
    <citation type="submission" date="2018-12" db="EMBL/GenBank/DDBJ databases">
        <authorList>
            <consortium name="Pathogen Informatics"/>
        </authorList>
    </citation>
    <scope>NUCLEOTIDE SEQUENCE [LARGE SCALE GENOMIC DNA]</scope>
    <source>
        <strain evidence="9 10">NCTC12967</strain>
    </source>
</reference>
<feature type="domain" description="Cobalamin synthesis G N-terminal" evidence="8">
    <location>
        <begin position="269"/>
        <end position="348"/>
    </location>
</feature>
<evidence type="ECO:0000256" key="2">
    <source>
        <dbReference type="ARBA" id="ARBA00022573"/>
    </source>
</evidence>
<dbReference type="NCBIfam" id="TIGR02467">
    <property type="entry name" value="CbiE"/>
    <property type="match status" value="1"/>
</dbReference>
<protein>
    <submittedName>
        <fullName evidence="9">Cobalt-precorrin-3B C(17)-methyltransferase</fullName>
        <ecNumber evidence="9">2.1.1.-</ecNumber>
    </submittedName>
</protein>
<evidence type="ECO:0000313" key="9">
    <source>
        <dbReference type="EMBL" id="VEH69124.1"/>
    </source>
</evidence>
<dbReference type="CDD" id="cd11644">
    <property type="entry name" value="Precorrin-6Y-MT"/>
    <property type="match status" value="1"/>
</dbReference>
<sequence>MITVHGHLGAPSEELRRAVAAASVVVGGRRHLDELAVPEDKRIVLGGLTPAVEKIRQLPEDTDVVILASGDPLWFGVVRKLRSIGLRPKVVTRASSVAEAFARIGLPWDDAITVSAHGRPIDAAITAARRYAKVAVMTDPREPLSQLTDPLAGLDRTFVLAERLGEDDERVRIMTGEQLAAVEDVRNPNVVLVLERHPDAEWDETAVDTTAPRRVAVPEVAVERLTANALAELTVGQVFSSEAARARAAQIDELLGGTRIYDGPATEGLRQAFDECDLVVSHLAIGATTRILAPLLDSKKTDPGVVVIDQGGHFVVPLLGGHVGGANELAEKLSEALGATAVLTTATDSLGIPALDTLGWAHSGDVAGVTGAMLDGRSVRLVRDQPWPMPPLPANVTEDAASPVAEILVTDRDASQLPAAELPRVVLHPRSLVVGMGCNRGTSEKILRAHLEATLASAGLTIHSVAALTSVDAKAREGGLIRLAKHLGVPFVCYEAAELAGIEVPTPSEVVASEVGTPSVSEASVIRRGAELIVPKTKCPDATCAIGRVPARGELRVVGLGPGHRDLLTPMAKQAIETARYVVGYIPYVRQIRDLVNPHAETHATKMGTEEQRTAFAIQKAREGHPVAFVCSGDPAIYAMASPTLEIGTEGIDVRIIPGVTAELAASALLGAPLGHDHVTISLSDLHTSWEDIERRLQAAAEGDFVTVLYNPRSRKRVAHLPRALEILGAHRPADVPVMAVYEAFRPKQRIRWAPISEFNPEWVDMHTIVIVGSSTTKPVATGVGETAIVTPRDYQWMGKIQGGNC</sequence>
<evidence type="ECO:0000259" key="7">
    <source>
        <dbReference type="Pfam" id="PF01890"/>
    </source>
</evidence>
<dbReference type="InterPro" id="IPR014776">
    <property type="entry name" value="4pyrrole_Mease_sub2"/>
</dbReference>
<evidence type="ECO:0000256" key="5">
    <source>
        <dbReference type="ARBA" id="ARBA00022691"/>
    </source>
</evidence>
<dbReference type="EMBL" id="LR134406">
    <property type="protein sequence ID" value="VEH69124.1"/>
    <property type="molecule type" value="Genomic_DNA"/>
</dbReference>
<dbReference type="InterPro" id="IPR036518">
    <property type="entry name" value="CobE/GbiG_C_sf"/>
</dbReference>
<organism evidence="9 10">
    <name type="scientific">Arachnia propionica</name>
    <dbReference type="NCBI Taxonomy" id="1750"/>
    <lineage>
        <taxon>Bacteria</taxon>
        <taxon>Bacillati</taxon>
        <taxon>Actinomycetota</taxon>
        <taxon>Actinomycetes</taxon>
        <taxon>Propionibacteriales</taxon>
        <taxon>Propionibacteriaceae</taxon>
        <taxon>Arachnia</taxon>
    </lineage>
</organism>
<evidence type="ECO:0000256" key="4">
    <source>
        <dbReference type="ARBA" id="ARBA00022679"/>
    </source>
</evidence>
<dbReference type="Pfam" id="PF11760">
    <property type="entry name" value="CbiG_N"/>
    <property type="match status" value="1"/>
</dbReference>
<keyword evidence="2" id="KW-0169">Cobalamin biosynthesis</keyword>
<dbReference type="Gene3D" id="3.30.420.180">
    <property type="entry name" value="CobE/GbiG C-terminal domain"/>
    <property type="match status" value="1"/>
</dbReference>
<dbReference type="AlphaFoldDB" id="A0A448MVH3"/>
<keyword evidence="4 9" id="KW-0808">Transferase</keyword>
<comment type="pathway">
    <text evidence="1">Cofactor biosynthesis; adenosylcobalamin biosynthesis.</text>
</comment>
<dbReference type="Gene3D" id="3.40.1010.10">
    <property type="entry name" value="Cobalt-precorrin-4 Transmethylase, Domain 1"/>
    <property type="match status" value="2"/>
</dbReference>
<dbReference type="Pfam" id="PF01890">
    <property type="entry name" value="CbiG_C"/>
    <property type="match status" value="1"/>
</dbReference>
<dbReference type="RefSeq" id="WP_061787227.1">
    <property type="nucleotide sequence ID" value="NZ_LR134406.1"/>
</dbReference>
<dbReference type="InterPro" id="IPR014777">
    <property type="entry name" value="4pyrrole_Mease_sub1"/>
</dbReference>
<dbReference type="Proteomes" id="UP000273044">
    <property type="component" value="Chromosome"/>
</dbReference>
<name>A0A448MVH3_9ACTN</name>
<dbReference type="InterPro" id="IPR038029">
    <property type="entry name" value="GbiG_N_sf"/>
</dbReference>
<evidence type="ECO:0000313" key="10">
    <source>
        <dbReference type="Proteomes" id="UP000273044"/>
    </source>
</evidence>
<gene>
    <name evidence="9" type="primary">cbiH</name>
    <name evidence="9" type="ORF">NCTC12967_00388</name>
</gene>
<dbReference type="InterPro" id="IPR000878">
    <property type="entry name" value="4pyrrol_Mease"/>
</dbReference>
<feature type="domain" description="Tetrapyrrole methylase" evidence="6">
    <location>
        <begin position="556"/>
        <end position="758"/>
    </location>
</feature>
<keyword evidence="10" id="KW-1185">Reference proteome</keyword>
<dbReference type="NCBIfam" id="TIGR01466">
    <property type="entry name" value="cobJ_cbiH"/>
    <property type="match status" value="1"/>
</dbReference>
<accession>A0A448MVH3</accession>
<feature type="domain" description="Tetrapyrrole methylase" evidence="6">
    <location>
        <begin position="15"/>
        <end position="179"/>
    </location>
</feature>
<dbReference type="GO" id="GO:0009236">
    <property type="term" value="P:cobalamin biosynthetic process"/>
    <property type="evidence" value="ECO:0007669"/>
    <property type="project" value="UniProtKB-UniPathway"/>
</dbReference>
<proteinExistence type="predicted"/>
<dbReference type="InterPro" id="IPR002750">
    <property type="entry name" value="CobE/GbiG_C"/>
</dbReference>
<dbReference type="UniPathway" id="UPA00148"/>
<dbReference type="PANTHER" id="PTHR47036">
    <property type="entry name" value="COBALT-FACTOR III C(17)-METHYLTRANSFERASE-RELATED"/>
    <property type="match status" value="1"/>
</dbReference>
<dbReference type="Gene3D" id="3.30.950.10">
    <property type="entry name" value="Methyltransferase, Cobalt-precorrin-4 Transmethylase, Domain 2"/>
    <property type="match status" value="2"/>
</dbReference>
<dbReference type="InterPro" id="IPR021744">
    <property type="entry name" value="CbiG_N"/>
</dbReference>
<dbReference type="EC" id="2.1.1.-" evidence="9"/>
<feature type="domain" description="CobE/GbiG C-terminal" evidence="7">
    <location>
        <begin position="432"/>
        <end position="546"/>
    </location>
</feature>
<dbReference type="InterPro" id="IPR006363">
    <property type="entry name" value="Cbl_synth_CobJ/CibH_dom"/>
</dbReference>
<dbReference type="SUPFAM" id="SSF159664">
    <property type="entry name" value="CobE/GbiG C-terminal domain-like"/>
    <property type="match status" value="1"/>
</dbReference>
<dbReference type="InterPro" id="IPR051810">
    <property type="entry name" value="Precorrin_MeTrfase"/>
</dbReference>
<dbReference type="CDD" id="cd11646">
    <property type="entry name" value="Precorrin_3B_C17_MT"/>
    <property type="match status" value="1"/>
</dbReference>
<dbReference type="GO" id="GO:0032259">
    <property type="term" value="P:methylation"/>
    <property type="evidence" value="ECO:0007669"/>
    <property type="project" value="UniProtKB-KW"/>
</dbReference>
<evidence type="ECO:0000256" key="3">
    <source>
        <dbReference type="ARBA" id="ARBA00022603"/>
    </source>
</evidence>
<dbReference type="PANTHER" id="PTHR47036:SF1">
    <property type="entry name" value="COBALT-FACTOR III C(17)-METHYLTRANSFERASE-RELATED"/>
    <property type="match status" value="1"/>
</dbReference>
<dbReference type="GO" id="GO:0008276">
    <property type="term" value="F:protein methyltransferase activity"/>
    <property type="evidence" value="ECO:0007669"/>
    <property type="project" value="InterPro"/>
</dbReference>
<evidence type="ECO:0000259" key="8">
    <source>
        <dbReference type="Pfam" id="PF11760"/>
    </source>
</evidence>
<dbReference type="InterPro" id="IPR035996">
    <property type="entry name" value="4pyrrol_Methylase_sf"/>
</dbReference>
<dbReference type="GeneID" id="64405883"/>
<evidence type="ECO:0000259" key="6">
    <source>
        <dbReference type="Pfam" id="PF00590"/>
    </source>
</evidence>
<dbReference type="Pfam" id="PF00590">
    <property type="entry name" value="TP_methylase"/>
    <property type="match status" value="2"/>
</dbReference>
<dbReference type="InterPro" id="IPR012818">
    <property type="entry name" value="CbiE"/>
</dbReference>
<dbReference type="SUPFAM" id="SSF159672">
    <property type="entry name" value="CbiG N-terminal domain-like"/>
    <property type="match status" value="1"/>
</dbReference>
<keyword evidence="3 9" id="KW-0489">Methyltransferase</keyword>
<dbReference type="Gene3D" id="3.40.50.11220">
    <property type="match status" value="1"/>
</dbReference>
<keyword evidence="5" id="KW-0949">S-adenosyl-L-methionine</keyword>
<dbReference type="SUPFAM" id="SSF53790">
    <property type="entry name" value="Tetrapyrrole methylase"/>
    <property type="match status" value="2"/>
</dbReference>